<evidence type="ECO:0000256" key="1">
    <source>
        <dbReference type="SAM" id="Phobius"/>
    </source>
</evidence>
<evidence type="ECO:0000313" key="2">
    <source>
        <dbReference type="EMBL" id="KAF2571886.1"/>
    </source>
</evidence>
<comment type="caution">
    <text evidence="2">The sequence shown here is derived from an EMBL/GenBank/DDBJ whole genome shotgun (WGS) entry which is preliminary data.</text>
</comment>
<keyword evidence="1" id="KW-0472">Membrane</keyword>
<gene>
    <name evidence="2" type="ORF">F2Q70_00002715</name>
</gene>
<accession>A0A8S9ISB6</accession>
<keyword evidence="1" id="KW-1133">Transmembrane helix</keyword>
<feature type="transmembrane region" description="Helical" evidence="1">
    <location>
        <begin position="16"/>
        <end position="40"/>
    </location>
</feature>
<dbReference type="EMBL" id="QGKY02001015">
    <property type="protein sequence ID" value="KAF2571886.1"/>
    <property type="molecule type" value="Genomic_DNA"/>
</dbReference>
<proteinExistence type="predicted"/>
<keyword evidence="1" id="KW-0812">Transmembrane</keyword>
<reference evidence="2" key="1">
    <citation type="submission" date="2019-12" db="EMBL/GenBank/DDBJ databases">
        <title>Genome sequencing and annotation of Brassica cretica.</title>
        <authorList>
            <person name="Studholme D.J."/>
            <person name="Sarris P.F."/>
        </authorList>
    </citation>
    <scope>NUCLEOTIDE SEQUENCE</scope>
    <source>
        <strain evidence="2">PFS-102/07</strain>
        <tissue evidence="2">Leaf</tissue>
    </source>
</reference>
<dbReference type="AlphaFoldDB" id="A0A8S9ISB6"/>
<protein>
    <submittedName>
        <fullName evidence="2">Uncharacterized protein</fullName>
    </submittedName>
</protein>
<sequence>MMAEAVSLQYCDPLTIVIVSFVVWSSSAFIPGLVSLSGVLRRRIPVRLQRAIGLEDEIFHAGYFGEFPSLSAFAASDLGLFFGQLLLFDPVDIFLLFRHWLIERGLFPSRSASGSSWISLSVLLGIVGDVAGIQVDVLRRVGLSEFLFSAGDVSLGFWPEGHSRDVQGLSSGVAKASLFPQTFVVPQGRISRVCSSDLFS</sequence>
<name>A0A8S9ISB6_BRACR</name>
<organism evidence="2">
    <name type="scientific">Brassica cretica</name>
    <name type="common">Mustard</name>
    <dbReference type="NCBI Taxonomy" id="69181"/>
    <lineage>
        <taxon>Eukaryota</taxon>
        <taxon>Viridiplantae</taxon>
        <taxon>Streptophyta</taxon>
        <taxon>Embryophyta</taxon>
        <taxon>Tracheophyta</taxon>
        <taxon>Spermatophyta</taxon>
        <taxon>Magnoliopsida</taxon>
        <taxon>eudicotyledons</taxon>
        <taxon>Gunneridae</taxon>
        <taxon>Pentapetalae</taxon>
        <taxon>rosids</taxon>
        <taxon>malvids</taxon>
        <taxon>Brassicales</taxon>
        <taxon>Brassicaceae</taxon>
        <taxon>Brassiceae</taxon>
        <taxon>Brassica</taxon>
    </lineage>
</organism>